<name>A0A3N4KCV1_9PEZI</name>
<evidence type="ECO:0008006" key="3">
    <source>
        <dbReference type="Google" id="ProtNLM"/>
    </source>
</evidence>
<gene>
    <name evidence="1" type="ORF">P167DRAFT_579599</name>
</gene>
<proteinExistence type="predicted"/>
<dbReference type="OrthoDB" id="5348357at2759"/>
<dbReference type="Proteomes" id="UP000277580">
    <property type="component" value="Unassembled WGS sequence"/>
</dbReference>
<sequence>MSRNLAVLCRVSSMFYALSAPVLYREIVVDGNRSFLLQLFPLLSRVQRRSVRIAIAENNIPITRQLDMLLRTPADRMVDPGWVQKLKIFSGYNITPEAAVLWPLLNEIARDMVNIESVVWEPSAGSTYLANIIGGLPNLRHVSCSTNGPMCAPHLESSFQDVRLKSLVVYCDGTADSETANIGGPRNLILPSAGSLETLHLSFRRVGVAEEHIMRMLRGVVSITMLKHLRLGFFDWTTIVALGTVVRFSALESLQLVHETVCPGLSATLLRIGRLSALTTLSATLSPNQMIEIINACDRLRELYVFYHREIDSNAAVVNAVDIVEAVGKHGHTLKVLCLCEGYGNEASTFTMRRHDIEKLTRVCPKLEEIRIGVRMEEYINTPSKFREFRHLKHLYVELFGRNNRNWFAEPGYSDDVRPLCPSWVIQTGTADRENPEGSRSEVTRLEIGMCLMLTSFKALPLTFAIASYGVSANHPDLRLMQTYRITTGVTPCKPQESLGGGVTFCAHRGNACGVHWIAPPGFRDALMNYDGCPFQAEVMLKPSGNNEPGTVGGWVTAFKASCLLDTSFEIPSFVLEW</sequence>
<evidence type="ECO:0000313" key="1">
    <source>
        <dbReference type="EMBL" id="RPB07142.1"/>
    </source>
</evidence>
<accession>A0A3N4KCV1</accession>
<dbReference type="SUPFAM" id="SSF52047">
    <property type="entry name" value="RNI-like"/>
    <property type="match status" value="1"/>
</dbReference>
<dbReference type="InParanoid" id="A0A3N4KCV1"/>
<protein>
    <recommendedName>
        <fullName evidence="3">F-box domain-containing protein</fullName>
    </recommendedName>
</protein>
<keyword evidence="2" id="KW-1185">Reference proteome</keyword>
<evidence type="ECO:0000313" key="2">
    <source>
        <dbReference type="Proteomes" id="UP000277580"/>
    </source>
</evidence>
<reference evidence="1 2" key="1">
    <citation type="journal article" date="2018" name="Nat. Ecol. Evol.">
        <title>Pezizomycetes genomes reveal the molecular basis of ectomycorrhizal truffle lifestyle.</title>
        <authorList>
            <person name="Murat C."/>
            <person name="Payen T."/>
            <person name="Noel B."/>
            <person name="Kuo A."/>
            <person name="Morin E."/>
            <person name="Chen J."/>
            <person name="Kohler A."/>
            <person name="Krizsan K."/>
            <person name="Balestrini R."/>
            <person name="Da Silva C."/>
            <person name="Montanini B."/>
            <person name="Hainaut M."/>
            <person name="Levati E."/>
            <person name="Barry K.W."/>
            <person name="Belfiori B."/>
            <person name="Cichocki N."/>
            <person name="Clum A."/>
            <person name="Dockter R.B."/>
            <person name="Fauchery L."/>
            <person name="Guy J."/>
            <person name="Iotti M."/>
            <person name="Le Tacon F."/>
            <person name="Lindquist E.A."/>
            <person name="Lipzen A."/>
            <person name="Malagnac F."/>
            <person name="Mello A."/>
            <person name="Molinier V."/>
            <person name="Miyauchi S."/>
            <person name="Poulain J."/>
            <person name="Riccioni C."/>
            <person name="Rubini A."/>
            <person name="Sitrit Y."/>
            <person name="Splivallo R."/>
            <person name="Traeger S."/>
            <person name="Wang M."/>
            <person name="Zifcakova L."/>
            <person name="Wipf D."/>
            <person name="Zambonelli A."/>
            <person name="Paolocci F."/>
            <person name="Nowrousian M."/>
            <person name="Ottonello S."/>
            <person name="Baldrian P."/>
            <person name="Spatafora J.W."/>
            <person name="Henrissat B."/>
            <person name="Nagy L.G."/>
            <person name="Aury J.M."/>
            <person name="Wincker P."/>
            <person name="Grigoriev I.V."/>
            <person name="Bonfante P."/>
            <person name="Martin F.M."/>
        </authorList>
    </citation>
    <scope>NUCLEOTIDE SEQUENCE [LARGE SCALE GENOMIC DNA]</scope>
    <source>
        <strain evidence="1 2">CCBAS932</strain>
    </source>
</reference>
<dbReference type="EMBL" id="ML119194">
    <property type="protein sequence ID" value="RPB07142.1"/>
    <property type="molecule type" value="Genomic_DNA"/>
</dbReference>
<dbReference type="Gene3D" id="3.80.10.10">
    <property type="entry name" value="Ribonuclease Inhibitor"/>
    <property type="match status" value="1"/>
</dbReference>
<organism evidence="1 2">
    <name type="scientific">Morchella conica CCBAS932</name>
    <dbReference type="NCBI Taxonomy" id="1392247"/>
    <lineage>
        <taxon>Eukaryota</taxon>
        <taxon>Fungi</taxon>
        <taxon>Dikarya</taxon>
        <taxon>Ascomycota</taxon>
        <taxon>Pezizomycotina</taxon>
        <taxon>Pezizomycetes</taxon>
        <taxon>Pezizales</taxon>
        <taxon>Morchellaceae</taxon>
        <taxon>Morchella</taxon>
    </lineage>
</organism>
<dbReference type="InterPro" id="IPR032675">
    <property type="entry name" value="LRR_dom_sf"/>
</dbReference>
<dbReference type="AlphaFoldDB" id="A0A3N4KCV1"/>